<dbReference type="InterPro" id="IPR000086">
    <property type="entry name" value="NUDIX_hydrolase_dom"/>
</dbReference>
<feature type="compositionally biased region" description="Low complexity" evidence="2">
    <location>
        <begin position="1"/>
        <end position="14"/>
    </location>
</feature>
<evidence type="ECO:0000313" key="5">
    <source>
        <dbReference type="Proteomes" id="UP000664109"/>
    </source>
</evidence>
<dbReference type="PROSITE" id="PS51462">
    <property type="entry name" value="NUDIX"/>
    <property type="match status" value="1"/>
</dbReference>
<keyword evidence="1" id="KW-0378">Hydrolase</keyword>
<comment type="caution">
    <text evidence="4">The sequence shown here is derived from an EMBL/GenBank/DDBJ whole genome shotgun (WGS) entry which is preliminary data.</text>
</comment>
<gene>
    <name evidence="4" type="ORF">JE024_28005</name>
</gene>
<evidence type="ECO:0000256" key="2">
    <source>
        <dbReference type="SAM" id="MobiDB-lite"/>
    </source>
</evidence>
<dbReference type="CDD" id="cd04697">
    <property type="entry name" value="NUDIX_Hydrolase"/>
    <property type="match status" value="1"/>
</dbReference>
<proteinExistence type="predicted"/>
<sequence>MGPGPGADSARGSGTAAGGAGGAGSGAGAHGADVPGADDAAAASAAEVLDIVDEHDRVIGRAPRAEAYARGLRHRCVFVLARDAQDRVFVHRRTPGKLVFPSLYDMFVGGVVGAGESYDDAALREAEEELGVSGLPAPTPLFGFLYDGGGDPARSWWSRVYEVRCTLPVQPQPEEVAWHSFLDGAELSARLDEWEWVPDGLEAYRRLLARAAE</sequence>
<dbReference type="PROSITE" id="PS00893">
    <property type="entry name" value="NUDIX_BOX"/>
    <property type="match status" value="1"/>
</dbReference>
<dbReference type="Pfam" id="PF00293">
    <property type="entry name" value="NUDIX"/>
    <property type="match status" value="1"/>
</dbReference>
<feature type="region of interest" description="Disordered" evidence="2">
    <location>
        <begin position="1"/>
        <end position="32"/>
    </location>
</feature>
<keyword evidence="5" id="KW-1185">Reference proteome</keyword>
<dbReference type="PANTHER" id="PTHR10885:SF0">
    <property type="entry name" value="ISOPENTENYL-DIPHOSPHATE DELTA-ISOMERASE"/>
    <property type="match status" value="1"/>
</dbReference>
<organism evidence="4 5">
    <name type="scientific">Streptomyces zhihengii</name>
    <dbReference type="NCBI Taxonomy" id="1818004"/>
    <lineage>
        <taxon>Bacteria</taxon>
        <taxon>Bacillati</taxon>
        <taxon>Actinomycetota</taxon>
        <taxon>Actinomycetes</taxon>
        <taxon>Kitasatosporales</taxon>
        <taxon>Streptomycetaceae</taxon>
        <taxon>Streptomyces</taxon>
    </lineage>
</organism>
<dbReference type="InterPro" id="IPR015797">
    <property type="entry name" value="NUDIX_hydrolase-like_dom_sf"/>
</dbReference>
<evidence type="ECO:0000259" key="3">
    <source>
        <dbReference type="PROSITE" id="PS51462"/>
    </source>
</evidence>
<name>A0ABS2V0J7_9ACTN</name>
<protein>
    <submittedName>
        <fullName evidence="4">NUDIX domain-containing protein</fullName>
    </submittedName>
</protein>
<feature type="compositionally biased region" description="Gly residues" evidence="2">
    <location>
        <begin position="15"/>
        <end position="29"/>
    </location>
</feature>
<reference evidence="4 5" key="1">
    <citation type="journal article" date="2016" name="Arch. Microbiol.">
        <title>Streptomyces zhihengii sp. nov., isolated from rhizospheric soil of Psammosilene tunicoides.</title>
        <authorList>
            <person name="Huang M.J."/>
            <person name="Fei J.J."/>
            <person name="Salam N."/>
            <person name="Kim C.J."/>
            <person name="Hozzein W.N."/>
            <person name="Xiao M."/>
            <person name="Huang H.Q."/>
            <person name="Li W.J."/>
        </authorList>
    </citation>
    <scope>NUCLEOTIDE SEQUENCE [LARGE SCALE GENOMIC DNA]</scope>
    <source>
        <strain evidence="4 5">YIM T102</strain>
    </source>
</reference>
<dbReference type="EMBL" id="JAFEJA010000001">
    <property type="protein sequence ID" value="MBM9622515.1"/>
    <property type="molecule type" value="Genomic_DNA"/>
</dbReference>
<evidence type="ECO:0000313" key="4">
    <source>
        <dbReference type="EMBL" id="MBM9622515.1"/>
    </source>
</evidence>
<feature type="domain" description="Nudix hydrolase" evidence="3">
    <location>
        <begin position="72"/>
        <end position="204"/>
    </location>
</feature>
<accession>A0ABS2V0J7</accession>
<dbReference type="Proteomes" id="UP000664109">
    <property type="component" value="Unassembled WGS sequence"/>
</dbReference>
<dbReference type="SUPFAM" id="SSF55811">
    <property type="entry name" value="Nudix"/>
    <property type="match status" value="1"/>
</dbReference>
<evidence type="ECO:0000256" key="1">
    <source>
        <dbReference type="ARBA" id="ARBA00022801"/>
    </source>
</evidence>
<dbReference type="Gene3D" id="3.90.79.10">
    <property type="entry name" value="Nucleoside Triphosphate Pyrophosphohydrolase"/>
    <property type="match status" value="1"/>
</dbReference>
<dbReference type="InterPro" id="IPR020084">
    <property type="entry name" value="NUDIX_hydrolase_CS"/>
</dbReference>
<dbReference type="PANTHER" id="PTHR10885">
    <property type="entry name" value="ISOPENTENYL-DIPHOSPHATE DELTA-ISOMERASE"/>
    <property type="match status" value="1"/>
</dbReference>